<reference evidence="2" key="3">
    <citation type="submission" date="2025-08" db="UniProtKB">
        <authorList>
            <consortium name="Ensembl"/>
        </authorList>
    </citation>
    <scope>IDENTIFICATION</scope>
</reference>
<dbReference type="InParanoid" id="W5LAP6"/>
<dbReference type="eggNOG" id="KOG3378">
    <property type="taxonomic scope" value="Eukaryota"/>
</dbReference>
<feature type="region of interest" description="Disordered" evidence="1">
    <location>
        <begin position="60"/>
        <end position="92"/>
    </location>
</feature>
<reference evidence="3" key="2">
    <citation type="journal article" date="2014" name="Nat. Commun.">
        <title>The cavefish genome reveals candidate genes for eye loss.</title>
        <authorList>
            <person name="McGaugh S.E."/>
            <person name="Gross J.B."/>
            <person name="Aken B."/>
            <person name="Blin M."/>
            <person name="Borowsky R."/>
            <person name="Chalopin D."/>
            <person name="Hinaux H."/>
            <person name="Jeffery W.R."/>
            <person name="Keene A."/>
            <person name="Ma L."/>
            <person name="Minx P."/>
            <person name="Murphy D."/>
            <person name="O'Quin K.E."/>
            <person name="Retaux S."/>
            <person name="Rohner N."/>
            <person name="Searle S.M."/>
            <person name="Stahl B.A."/>
            <person name="Tabin C."/>
            <person name="Volff J.N."/>
            <person name="Yoshizawa M."/>
            <person name="Warren W.C."/>
        </authorList>
    </citation>
    <scope>NUCLEOTIDE SEQUENCE [LARGE SCALE GENOMIC DNA]</scope>
    <source>
        <strain evidence="3">female</strain>
    </source>
</reference>
<protein>
    <submittedName>
        <fullName evidence="2">Uncharacterized protein</fullName>
    </submittedName>
</protein>
<reference evidence="2" key="4">
    <citation type="submission" date="2025-09" db="UniProtKB">
        <authorList>
            <consortium name="Ensembl"/>
        </authorList>
    </citation>
    <scope>IDENTIFICATION</scope>
</reference>
<reference evidence="3" key="1">
    <citation type="submission" date="2013-03" db="EMBL/GenBank/DDBJ databases">
        <authorList>
            <person name="Jeffery W."/>
            <person name="Warren W."/>
            <person name="Wilson R.K."/>
        </authorList>
    </citation>
    <scope>NUCLEOTIDE SEQUENCE</scope>
    <source>
        <strain evidence="3">female</strain>
    </source>
</reference>
<dbReference type="HOGENOM" id="CLU_003827_10_0_1"/>
<dbReference type="Proteomes" id="UP000018467">
    <property type="component" value="Unassembled WGS sequence"/>
</dbReference>
<organism evidence="2 3">
    <name type="scientific">Astyanax mexicanus</name>
    <name type="common">Blind cave fish</name>
    <name type="synonym">Astyanax fasciatus mexicanus</name>
    <dbReference type="NCBI Taxonomy" id="7994"/>
    <lineage>
        <taxon>Eukaryota</taxon>
        <taxon>Metazoa</taxon>
        <taxon>Chordata</taxon>
        <taxon>Craniata</taxon>
        <taxon>Vertebrata</taxon>
        <taxon>Euteleostomi</taxon>
        <taxon>Actinopterygii</taxon>
        <taxon>Neopterygii</taxon>
        <taxon>Teleostei</taxon>
        <taxon>Ostariophysi</taxon>
        <taxon>Characiformes</taxon>
        <taxon>Characoidei</taxon>
        <taxon>Acestrorhamphidae</taxon>
        <taxon>Acestrorhamphinae</taxon>
        <taxon>Astyanax</taxon>
    </lineage>
</organism>
<evidence type="ECO:0000313" key="3">
    <source>
        <dbReference type="Proteomes" id="UP000018467"/>
    </source>
</evidence>
<keyword evidence="3" id="KW-1185">Reference proteome</keyword>
<dbReference type="GeneTree" id="ENSGT01130000278501"/>
<name>W5LAP6_ASTMX</name>
<evidence type="ECO:0000256" key="1">
    <source>
        <dbReference type="SAM" id="MobiDB-lite"/>
    </source>
</evidence>
<sequence length="167" mass="18778">KDWQNPNDNIFVGIHMNFLRVHHTQTSIGSLDIVQVLDCSLQSTHNHLAMMSHFGVSLDGSGAGQVTKGSEVPLGPWSDDQKSETKKNQSLRSDFIDTDLSPQASDGAALGICPHNHSDGLEFLRTLLEDVRYKSPAQYRTRAQFIHLKRPHPPERARFDWPMSFCL</sequence>
<dbReference type="Ensembl" id="ENSAMXT00000016908.2">
    <property type="protein sequence ID" value="ENSAMXP00000016908.2"/>
    <property type="gene ID" value="ENSAMXG00000016420.2"/>
</dbReference>
<accession>W5LAP6</accession>
<proteinExistence type="predicted"/>
<dbReference type="Bgee" id="ENSAMXG00000016420">
    <property type="expression patterns" value="Expressed in pharyngeal gill and 9 other cell types or tissues"/>
</dbReference>
<evidence type="ECO:0000313" key="2">
    <source>
        <dbReference type="Ensembl" id="ENSAMXP00000016908.2"/>
    </source>
</evidence>
<dbReference type="AlphaFoldDB" id="W5LAP6"/>